<organism evidence="1 2">
    <name type="scientific">Faecalicatena orotica</name>
    <dbReference type="NCBI Taxonomy" id="1544"/>
    <lineage>
        <taxon>Bacteria</taxon>
        <taxon>Bacillati</taxon>
        <taxon>Bacillota</taxon>
        <taxon>Clostridia</taxon>
        <taxon>Lachnospirales</taxon>
        <taxon>Lachnospiraceae</taxon>
        <taxon>Faecalicatena</taxon>
    </lineage>
</organism>
<comment type="caution">
    <text evidence="1">The sequence shown here is derived from an EMBL/GenBank/DDBJ whole genome shotgun (WGS) entry which is preliminary data.</text>
</comment>
<sequence length="234" mass="27290">MTDKRLQWHPAFIAAMQIDFGEEADRLIFLSELELNKMPMRIDALVIKKNGSEPLKKNMGRLLKGHNIFEYKSPEENRWLGSLRTDLQPDQNLNVLFEDYEKHKDSRLYQAAMDLIVRANPAAMEEARSMCEALHELWAEDLEKATKEIAKEITKEVTEEVTNKVTIEVTNKVTKEVTNKVTKEVTRNDILLFVEILLEDGYGESTVCEKLHQKFHLKKEDIQDYIQQVRNRSN</sequence>
<protein>
    <submittedName>
        <fullName evidence="1">Uncharacterized protein</fullName>
    </submittedName>
</protein>
<dbReference type="AlphaFoldDB" id="A0A2Y9CAN3"/>
<dbReference type="Proteomes" id="UP000245845">
    <property type="component" value="Unassembled WGS sequence"/>
</dbReference>
<name>A0A2Y9CAN3_9FIRM</name>
<dbReference type="EMBL" id="QGDL01000016">
    <property type="protein sequence ID" value="PWJ22928.1"/>
    <property type="molecule type" value="Genomic_DNA"/>
</dbReference>
<reference evidence="1 2" key="1">
    <citation type="submission" date="2018-05" db="EMBL/GenBank/DDBJ databases">
        <title>The Hungate 1000. A catalogue of reference genomes from the rumen microbiome.</title>
        <authorList>
            <person name="Kelly W."/>
        </authorList>
    </citation>
    <scope>NUCLEOTIDE SEQUENCE [LARGE SCALE GENOMIC DNA]</scope>
    <source>
        <strain evidence="1 2">NLAE-zl-C242</strain>
    </source>
</reference>
<gene>
    <name evidence="1" type="ORF">A8806_116105</name>
</gene>
<proteinExistence type="predicted"/>
<evidence type="ECO:0000313" key="2">
    <source>
        <dbReference type="Proteomes" id="UP000245845"/>
    </source>
</evidence>
<accession>A0A2Y9CAN3</accession>
<evidence type="ECO:0000313" key="1">
    <source>
        <dbReference type="EMBL" id="PWJ22928.1"/>
    </source>
</evidence>
<keyword evidence="2" id="KW-1185">Reference proteome</keyword>
<dbReference type="RefSeq" id="WP_109733314.1">
    <property type="nucleotide sequence ID" value="NZ_BAAACK010000022.1"/>
</dbReference>
<dbReference type="OrthoDB" id="1976094at2"/>